<keyword evidence="3" id="KW-1185">Reference proteome</keyword>
<dbReference type="EMBL" id="AGUE01000089">
    <property type="protein sequence ID" value="EHL00278.1"/>
    <property type="molecule type" value="Genomic_DNA"/>
</dbReference>
<feature type="region of interest" description="Disordered" evidence="1">
    <location>
        <begin position="129"/>
        <end position="166"/>
    </location>
</feature>
<dbReference type="AlphaFoldDB" id="H0EMD8"/>
<feature type="compositionally biased region" description="Acidic residues" evidence="1">
    <location>
        <begin position="72"/>
        <end position="93"/>
    </location>
</feature>
<dbReference type="Proteomes" id="UP000005446">
    <property type="component" value="Unassembled WGS sequence"/>
</dbReference>
<dbReference type="InParanoid" id="H0EMD8"/>
<accession>H0EMD8</accession>
<feature type="compositionally biased region" description="Polar residues" evidence="1">
    <location>
        <begin position="129"/>
        <end position="153"/>
    </location>
</feature>
<name>H0EMD8_GLAL7</name>
<gene>
    <name evidence="2" type="ORF">M7I_3773</name>
</gene>
<protein>
    <submittedName>
        <fullName evidence="2">Uncharacterized protein</fullName>
    </submittedName>
</protein>
<dbReference type="OrthoDB" id="10390096at2759"/>
<sequence>MKVWVAEKRMLEEEIPLRLKYDTAISIELLNEGATDSVLAKFVDRVGEAVRRKRAELDEKEARKKAAKKEDEKEEDVDKEDYSQEEEDEDDILPEAMPRWYPRTRSSTHEAAETADLWHRLNTFLSIITTEPDAQTPRNSDSTESEPSLNDLNLESRHSEDFCDDDSQIGRTAHAAHPYLLPPSALSHVLVNHVNSNEGWYAYLEPYHEKITVWHKNNQDWVFLEEMLQQARKKVEGLEGDVPSLEDMPRELNNIA</sequence>
<feature type="region of interest" description="Disordered" evidence="1">
    <location>
        <begin position="53"/>
        <end position="97"/>
    </location>
</feature>
<dbReference type="HOGENOM" id="CLU_1086063_0_0_1"/>
<reference evidence="2 3" key="1">
    <citation type="journal article" date="2012" name="Eukaryot. Cell">
        <title>Genome sequence of the fungus Glarea lozoyensis: the first genome sequence of a species from the Helotiaceae family.</title>
        <authorList>
            <person name="Youssar L."/>
            <person name="Gruening B.A."/>
            <person name="Erxleben A."/>
            <person name="Guenther S."/>
            <person name="Huettel W."/>
        </authorList>
    </citation>
    <scope>NUCLEOTIDE SEQUENCE [LARGE SCALE GENOMIC DNA]</scope>
    <source>
        <strain evidence="3">ATCC 74030 / MF5533</strain>
    </source>
</reference>
<proteinExistence type="predicted"/>
<organism evidence="2 3">
    <name type="scientific">Glarea lozoyensis (strain ATCC 74030 / MF5533)</name>
    <dbReference type="NCBI Taxonomy" id="1104152"/>
    <lineage>
        <taxon>Eukaryota</taxon>
        <taxon>Fungi</taxon>
        <taxon>Dikarya</taxon>
        <taxon>Ascomycota</taxon>
        <taxon>Pezizomycotina</taxon>
        <taxon>Leotiomycetes</taxon>
        <taxon>Helotiales</taxon>
        <taxon>Helotiaceae</taxon>
        <taxon>Glarea</taxon>
    </lineage>
</organism>
<evidence type="ECO:0000256" key="1">
    <source>
        <dbReference type="SAM" id="MobiDB-lite"/>
    </source>
</evidence>
<evidence type="ECO:0000313" key="3">
    <source>
        <dbReference type="Proteomes" id="UP000005446"/>
    </source>
</evidence>
<comment type="caution">
    <text evidence="2">The sequence shown here is derived from an EMBL/GenBank/DDBJ whole genome shotgun (WGS) entry which is preliminary data.</text>
</comment>
<evidence type="ECO:0000313" key="2">
    <source>
        <dbReference type="EMBL" id="EHL00278.1"/>
    </source>
</evidence>
<feature type="compositionally biased region" description="Basic and acidic residues" evidence="1">
    <location>
        <begin position="53"/>
        <end position="71"/>
    </location>
</feature>